<feature type="region of interest" description="Disordered" evidence="1">
    <location>
        <begin position="74"/>
        <end position="121"/>
    </location>
</feature>
<sequence length="143" mass="15280">MNDSGSDSDEPNVLPAGVLRKRKGWAGEEMEFARGATMEGEENSLKETFQNREVGVGYQHRTVMRQKTGLEADLGKVVDMTGGDRGGGGGGGGEGGKRRKVDQGGNGRGSGKAVNAGDVKKRLLASEEMREFKKQLKKMIPPT</sequence>
<organism evidence="2 3">
    <name type="scientific">Triparma columacea</name>
    <dbReference type="NCBI Taxonomy" id="722753"/>
    <lineage>
        <taxon>Eukaryota</taxon>
        <taxon>Sar</taxon>
        <taxon>Stramenopiles</taxon>
        <taxon>Ochrophyta</taxon>
        <taxon>Bolidophyceae</taxon>
        <taxon>Parmales</taxon>
        <taxon>Triparmaceae</taxon>
        <taxon>Triparma</taxon>
    </lineage>
</organism>
<dbReference type="OrthoDB" id="203803at2759"/>
<feature type="compositionally biased region" description="Acidic residues" evidence="1">
    <location>
        <begin position="1"/>
        <end position="10"/>
    </location>
</feature>
<keyword evidence="3" id="KW-1185">Reference proteome</keyword>
<dbReference type="Proteomes" id="UP001165065">
    <property type="component" value="Unassembled WGS sequence"/>
</dbReference>
<dbReference type="EMBL" id="BRYA01000678">
    <property type="protein sequence ID" value="GMI29203.1"/>
    <property type="molecule type" value="Genomic_DNA"/>
</dbReference>
<proteinExistence type="predicted"/>
<evidence type="ECO:0000256" key="1">
    <source>
        <dbReference type="SAM" id="MobiDB-lite"/>
    </source>
</evidence>
<dbReference type="AlphaFoldDB" id="A0A9W7G1Z6"/>
<protein>
    <submittedName>
        <fullName evidence="2">Uncharacterized protein</fullName>
    </submittedName>
</protein>
<name>A0A9W7G1Z6_9STRA</name>
<comment type="caution">
    <text evidence="2">The sequence shown here is derived from an EMBL/GenBank/DDBJ whole genome shotgun (WGS) entry which is preliminary data.</text>
</comment>
<gene>
    <name evidence="2" type="ORF">TrCOL_g13648</name>
</gene>
<evidence type="ECO:0000313" key="3">
    <source>
        <dbReference type="Proteomes" id="UP001165065"/>
    </source>
</evidence>
<feature type="region of interest" description="Disordered" evidence="1">
    <location>
        <begin position="1"/>
        <end position="23"/>
    </location>
</feature>
<reference evidence="3" key="1">
    <citation type="journal article" date="2023" name="Commun. Biol.">
        <title>Genome analysis of Parmales, the sister group of diatoms, reveals the evolutionary specialization of diatoms from phago-mixotrophs to photoautotrophs.</title>
        <authorList>
            <person name="Ban H."/>
            <person name="Sato S."/>
            <person name="Yoshikawa S."/>
            <person name="Yamada K."/>
            <person name="Nakamura Y."/>
            <person name="Ichinomiya M."/>
            <person name="Sato N."/>
            <person name="Blanc-Mathieu R."/>
            <person name="Endo H."/>
            <person name="Kuwata A."/>
            <person name="Ogata H."/>
        </authorList>
    </citation>
    <scope>NUCLEOTIDE SEQUENCE [LARGE SCALE GENOMIC DNA]</scope>
</reference>
<feature type="compositionally biased region" description="Gly residues" evidence="1">
    <location>
        <begin position="83"/>
        <end position="94"/>
    </location>
</feature>
<accession>A0A9W7G1Z6</accession>
<evidence type="ECO:0000313" key="2">
    <source>
        <dbReference type="EMBL" id="GMI29203.1"/>
    </source>
</evidence>